<keyword evidence="7" id="KW-1185">Reference proteome</keyword>
<dbReference type="EMBL" id="JAAXKY010000060">
    <property type="protein sequence ID" value="NMH79162.1"/>
    <property type="molecule type" value="Genomic_DNA"/>
</dbReference>
<evidence type="ECO:0000256" key="1">
    <source>
        <dbReference type="ARBA" id="ARBA00004141"/>
    </source>
</evidence>
<evidence type="ECO:0000256" key="5">
    <source>
        <dbReference type="SAM" id="Phobius"/>
    </source>
</evidence>
<feature type="transmembrane region" description="Helical" evidence="5">
    <location>
        <begin position="17"/>
        <end position="35"/>
    </location>
</feature>
<keyword evidence="2 5" id="KW-0812">Transmembrane</keyword>
<evidence type="ECO:0000313" key="6">
    <source>
        <dbReference type="EMBL" id="NMH79162.1"/>
    </source>
</evidence>
<evidence type="ECO:0000256" key="3">
    <source>
        <dbReference type="ARBA" id="ARBA00022989"/>
    </source>
</evidence>
<dbReference type="Pfam" id="PF13564">
    <property type="entry name" value="DoxX_2"/>
    <property type="match status" value="1"/>
</dbReference>
<dbReference type="RefSeq" id="WP_169397223.1">
    <property type="nucleotide sequence ID" value="NZ_BAAAJH010000004.1"/>
</dbReference>
<comment type="caution">
    <text evidence="6">The sequence shown here is derived from an EMBL/GenBank/DDBJ whole genome shotgun (WGS) entry which is preliminary data.</text>
</comment>
<feature type="transmembrane region" description="Helical" evidence="5">
    <location>
        <begin position="56"/>
        <end position="78"/>
    </location>
</feature>
<name>A0ABX1RGK9_9PSEU</name>
<proteinExistence type="predicted"/>
<evidence type="ECO:0000313" key="7">
    <source>
        <dbReference type="Proteomes" id="UP001296706"/>
    </source>
</evidence>
<protein>
    <submittedName>
        <fullName evidence="6">DoxX family protein</fullName>
    </submittedName>
</protein>
<dbReference type="InterPro" id="IPR032808">
    <property type="entry name" value="DoxX"/>
</dbReference>
<gene>
    <name evidence="6" type="ORF">HF577_18970</name>
</gene>
<evidence type="ECO:0000256" key="2">
    <source>
        <dbReference type="ARBA" id="ARBA00022692"/>
    </source>
</evidence>
<sequence length="144" mass="15254">MSSTTRTASTGRVSHRILWGVQILIGLFLVIGSAMPKFFGEAYAVDIFTRIGAGQWFRYLVGVLELAGGIGLLTPWLAAPAALGLMGLMIGAAFTQAVVLDAPAMVLTPAILFVLLAAVAWGRREQFAQVLEIAAKPLSRNVVA</sequence>
<reference evidence="6 7" key="1">
    <citation type="submission" date="2020-04" db="EMBL/GenBank/DDBJ databases">
        <authorList>
            <person name="Klaysubun C."/>
            <person name="Duangmal K."/>
            <person name="Lipun K."/>
        </authorList>
    </citation>
    <scope>NUCLEOTIDE SEQUENCE [LARGE SCALE GENOMIC DNA]</scope>
    <source>
        <strain evidence="6 7">JCM 11839</strain>
    </source>
</reference>
<keyword evidence="3 5" id="KW-1133">Transmembrane helix</keyword>
<evidence type="ECO:0000256" key="4">
    <source>
        <dbReference type="ARBA" id="ARBA00023136"/>
    </source>
</evidence>
<organism evidence="6 7">
    <name type="scientific">Pseudonocardia xinjiangensis</name>
    <dbReference type="NCBI Taxonomy" id="75289"/>
    <lineage>
        <taxon>Bacteria</taxon>
        <taxon>Bacillati</taxon>
        <taxon>Actinomycetota</taxon>
        <taxon>Actinomycetes</taxon>
        <taxon>Pseudonocardiales</taxon>
        <taxon>Pseudonocardiaceae</taxon>
        <taxon>Pseudonocardia</taxon>
    </lineage>
</organism>
<dbReference type="Proteomes" id="UP001296706">
    <property type="component" value="Unassembled WGS sequence"/>
</dbReference>
<keyword evidence="4 5" id="KW-0472">Membrane</keyword>
<accession>A0ABX1RGK9</accession>
<feature type="transmembrane region" description="Helical" evidence="5">
    <location>
        <begin position="98"/>
        <end position="121"/>
    </location>
</feature>
<comment type="subcellular location">
    <subcellularLocation>
        <location evidence="1">Membrane</location>
        <topology evidence="1">Multi-pass membrane protein</topology>
    </subcellularLocation>
</comment>